<evidence type="ECO:0008006" key="3">
    <source>
        <dbReference type="Google" id="ProtNLM"/>
    </source>
</evidence>
<proteinExistence type="predicted"/>
<comment type="caution">
    <text evidence="1">The sequence shown here is derived from an EMBL/GenBank/DDBJ whole genome shotgun (WGS) entry which is preliminary data.</text>
</comment>
<evidence type="ECO:0000313" key="2">
    <source>
        <dbReference type="Proteomes" id="UP001293254"/>
    </source>
</evidence>
<accession>A0AAE1XID9</accession>
<organism evidence="1 2">
    <name type="scientific">Sesamum alatum</name>
    <dbReference type="NCBI Taxonomy" id="300844"/>
    <lineage>
        <taxon>Eukaryota</taxon>
        <taxon>Viridiplantae</taxon>
        <taxon>Streptophyta</taxon>
        <taxon>Embryophyta</taxon>
        <taxon>Tracheophyta</taxon>
        <taxon>Spermatophyta</taxon>
        <taxon>Magnoliopsida</taxon>
        <taxon>eudicotyledons</taxon>
        <taxon>Gunneridae</taxon>
        <taxon>Pentapetalae</taxon>
        <taxon>asterids</taxon>
        <taxon>lamiids</taxon>
        <taxon>Lamiales</taxon>
        <taxon>Pedaliaceae</taxon>
        <taxon>Sesamum</taxon>
    </lineage>
</organism>
<sequence>MLCWSLWGRRNKQVMESSENKPDVCVAMTNKLLSDFLNAVTVNRPSPPTTGKWEAPGPGEIKVNFDTSVLSNKKCVYIEAIARDHLGRCVAWRKDFHADITDPEHSEALAARLVVELCRSFSWNSCILEADYLRVVQKL</sequence>
<keyword evidence="2" id="KW-1185">Reference proteome</keyword>
<dbReference type="InterPro" id="IPR052929">
    <property type="entry name" value="RNase_H-like_EbsB-rel"/>
</dbReference>
<evidence type="ECO:0000313" key="1">
    <source>
        <dbReference type="EMBL" id="KAK4412522.1"/>
    </source>
</evidence>
<reference evidence="1" key="2">
    <citation type="journal article" date="2024" name="Plant">
        <title>Genomic evolution and insights into agronomic trait innovations of Sesamum species.</title>
        <authorList>
            <person name="Miao H."/>
            <person name="Wang L."/>
            <person name="Qu L."/>
            <person name="Liu H."/>
            <person name="Sun Y."/>
            <person name="Le M."/>
            <person name="Wang Q."/>
            <person name="Wei S."/>
            <person name="Zheng Y."/>
            <person name="Lin W."/>
            <person name="Duan Y."/>
            <person name="Cao H."/>
            <person name="Xiong S."/>
            <person name="Wang X."/>
            <person name="Wei L."/>
            <person name="Li C."/>
            <person name="Ma Q."/>
            <person name="Ju M."/>
            <person name="Zhao R."/>
            <person name="Li G."/>
            <person name="Mu C."/>
            <person name="Tian Q."/>
            <person name="Mei H."/>
            <person name="Zhang T."/>
            <person name="Gao T."/>
            <person name="Zhang H."/>
        </authorList>
    </citation>
    <scope>NUCLEOTIDE SEQUENCE</scope>
    <source>
        <strain evidence="1">3651</strain>
    </source>
</reference>
<dbReference type="EMBL" id="JACGWO010000013">
    <property type="protein sequence ID" value="KAK4412522.1"/>
    <property type="molecule type" value="Genomic_DNA"/>
</dbReference>
<dbReference type="AlphaFoldDB" id="A0AAE1XID9"/>
<name>A0AAE1XID9_9LAMI</name>
<dbReference type="Proteomes" id="UP001293254">
    <property type="component" value="Unassembled WGS sequence"/>
</dbReference>
<dbReference type="PANTHER" id="PTHR47074">
    <property type="entry name" value="BNAC02G40300D PROTEIN"/>
    <property type="match status" value="1"/>
</dbReference>
<gene>
    <name evidence="1" type="ORF">Salat_2899300</name>
</gene>
<dbReference type="PANTHER" id="PTHR47074:SF61">
    <property type="entry name" value="RNASE H TYPE-1 DOMAIN-CONTAINING PROTEIN"/>
    <property type="match status" value="1"/>
</dbReference>
<reference evidence="1" key="1">
    <citation type="submission" date="2020-06" db="EMBL/GenBank/DDBJ databases">
        <authorList>
            <person name="Li T."/>
            <person name="Hu X."/>
            <person name="Zhang T."/>
            <person name="Song X."/>
            <person name="Zhang H."/>
            <person name="Dai N."/>
            <person name="Sheng W."/>
            <person name="Hou X."/>
            <person name="Wei L."/>
        </authorList>
    </citation>
    <scope>NUCLEOTIDE SEQUENCE</scope>
    <source>
        <strain evidence="1">3651</strain>
        <tissue evidence="1">Leaf</tissue>
    </source>
</reference>
<protein>
    <recommendedName>
        <fullName evidence="3">RNase H type-1 domain-containing protein</fullName>
    </recommendedName>
</protein>